<feature type="non-terminal residue" evidence="4">
    <location>
        <position position="1"/>
    </location>
</feature>
<sequence>LGTVVGARMVEKEKEKKEKSQRSEHKSMRSEQKSVQKSMTENVPDVKTEGGSTDVKKEDKRLSVDPEEGQFLETGGKQEFMLVNTTDTPIAVKIKCSNNAQYRVMPVYLSIDKGQISSLSVTRLSGPAKNDKLVAAYCPMENGVKDPKEAMAKHEAKGKKCQIIRIMLKVVNAEDFAVPDPSREAVS</sequence>
<feature type="domain" description="MSP" evidence="3">
    <location>
        <begin position="61"/>
        <end position="169"/>
    </location>
</feature>
<comment type="caution">
    <text evidence="4">The sequence shown here is derived from an EMBL/GenBank/DDBJ whole genome shotgun (WGS) entry which is preliminary data.</text>
</comment>
<dbReference type="EMBL" id="BTSY01000005">
    <property type="protein sequence ID" value="GMT28317.1"/>
    <property type="molecule type" value="Genomic_DNA"/>
</dbReference>
<feature type="region of interest" description="Disordered" evidence="2">
    <location>
        <begin position="1"/>
        <end position="67"/>
    </location>
</feature>
<evidence type="ECO:0000259" key="3">
    <source>
        <dbReference type="PROSITE" id="PS50202"/>
    </source>
</evidence>
<feature type="compositionally biased region" description="Basic and acidic residues" evidence="2">
    <location>
        <begin position="9"/>
        <end position="34"/>
    </location>
</feature>
<evidence type="ECO:0000256" key="1">
    <source>
        <dbReference type="RuleBase" id="RU003425"/>
    </source>
</evidence>
<dbReference type="InterPro" id="IPR051774">
    <property type="entry name" value="Sperm-specific_class_P"/>
</dbReference>
<reference evidence="4" key="1">
    <citation type="submission" date="2023-10" db="EMBL/GenBank/DDBJ databases">
        <title>Genome assembly of Pristionchus species.</title>
        <authorList>
            <person name="Yoshida K."/>
            <person name="Sommer R.J."/>
        </authorList>
    </citation>
    <scope>NUCLEOTIDE SEQUENCE</scope>
    <source>
        <strain evidence="4">RS5133</strain>
    </source>
</reference>
<dbReference type="PROSITE" id="PS50202">
    <property type="entry name" value="MSP"/>
    <property type="match status" value="1"/>
</dbReference>
<name>A0AAV5WEF9_9BILA</name>
<dbReference type="InterPro" id="IPR013783">
    <property type="entry name" value="Ig-like_fold"/>
</dbReference>
<accession>A0AAV5WEF9</accession>
<proteinExistence type="predicted"/>
<evidence type="ECO:0000256" key="2">
    <source>
        <dbReference type="SAM" id="MobiDB-lite"/>
    </source>
</evidence>
<dbReference type="Gene3D" id="2.60.40.10">
    <property type="entry name" value="Immunoglobulins"/>
    <property type="match status" value="1"/>
</dbReference>
<feature type="compositionally biased region" description="Basic and acidic residues" evidence="2">
    <location>
        <begin position="44"/>
        <end position="64"/>
    </location>
</feature>
<organism evidence="4 5">
    <name type="scientific">Pristionchus fissidentatus</name>
    <dbReference type="NCBI Taxonomy" id="1538716"/>
    <lineage>
        <taxon>Eukaryota</taxon>
        <taxon>Metazoa</taxon>
        <taxon>Ecdysozoa</taxon>
        <taxon>Nematoda</taxon>
        <taxon>Chromadorea</taxon>
        <taxon>Rhabditida</taxon>
        <taxon>Rhabditina</taxon>
        <taxon>Diplogasteromorpha</taxon>
        <taxon>Diplogasteroidea</taxon>
        <taxon>Neodiplogasteridae</taxon>
        <taxon>Pristionchus</taxon>
    </lineage>
</organism>
<keyword evidence="5" id="KW-1185">Reference proteome</keyword>
<dbReference type="SUPFAM" id="SSF49354">
    <property type="entry name" value="PapD-like"/>
    <property type="match status" value="1"/>
</dbReference>
<keyword evidence="1" id="KW-0206">Cytoskeleton</keyword>
<evidence type="ECO:0000313" key="4">
    <source>
        <dbReference type="EMBL" id="GMT28317.1"/>
    </source>
</evidence>
<protein>
    <recommendedName>
        <fullName evidence="1">Major sperm protein</fullName>
    </recommendedName>
</protein>
<dbReference type="AlphaFoldDB" id="A0AAV5WEF9"/>
<dbReference type="Pfam" id="PF00635">
    <property type="entry name" value="Motile_Sperm"/>
    <property type="match status" value="1"/>
</dbReference>
<dbReference type="Proteomes" id="UP001432322">
    <property type="component" value="Unassembled WGS sequence"/>
</dbReference>
<dbReference type="PANTHER" id="PTHR22947">
    <property type="entry name" value="MAJOR SPERM PROTEIN"/>
    <property type="match status" value="1"/>
</dbReference>
<evidence type="ECO:0000313" key="5">
    <source>
        <dbReference type="Proteomes" id="UP001432322"/>
    </source>
</evidence>
<gene>
    <name evidence="4" type="ORF">PFISCL1PPCAC_19614</name>
</gene>
<keyword evidence="1" id="KW-0963">Cytoplasm</keyword>
<dbReference type="PANTHER" id="PTHR22947:SF3">
    <property type="entry name" value="MSP DOMAIN-CONTAINING PROTEIN-RELATED"/>
    <property type="match status" value="1"/>
</dbReference>
<comment type="function">
    <text evidence="1">Central component in molecular interactions underlying sperm crawling. Forms an extensive filament system that extends from sperm villipoda, along the leading edge of the pseudopod.</text>
</comment>
<dbReference type="InterPro" id="IPR000535">
    <property type="entry name" value="MSP_dom"/>
</dbReference>
<dbReference type="InterPro" id="IPR008962">
    <property type="entry name" value="PapD-like_sf"/>
</dbReference>